<feature type="transmembrane region" description="Helical" evidence="1">
    <location>
        <begin position="90"/>
        <end position="108"/>
    </location>
</feature>
<accession>A0A4V2QF77</accession>
<dbReference type="Proteomes" id="UP000295008">
    <property type="component" value="Unassembled WGS sequence"/>
</dbReference>
<protein>
    <submittedName>
        <fullName evidence="4">Putative membrane protein</fullName>
    </submittedName>
</protein>
<keyword evidence="5" id="KW-1185">Reference proteome</keyword>
<evidence type="ECO:0000256" key="1">
    <source>
        <dbReference type="SAM" id="Phobius"/>
    </source>
</evidence>
<dbReference type="OrthoDB" id="3636235at2"/>
<dbReference type="InterPro" id="IPR024425">
    <property type="entry name" value="LiaF-like_C"/>
</dbReference>
<evidence type="ECO:0000313" key="4">
    <source>
        <dbReference type="EMBL" id="TCL70877.1"/>
    </source>
</evidence>
<dbReference type="Pfam" id="PF22570">
    <property type="entry name" value="LiaF-TM"/>
    <property type="match status" value="1"/>
</dbReference>
<keyword evidence="1" id="KW-1133">Transmembrane helix</keyword>
<sequence length="235" mass="25679">MSRGRLSFGLIIILVGVLLLLRNSGFAAFSIGELFHTYWPVLLIAVGLNALPGRNSGSWSGGLTVVLIGVLFLGRNLAWWSFESITFWKLLWPALLILIGVELLFRGWGKTQRQERDHWNRWSEPGAASAEIHHEAILGGLKLDLRQEQLAEGESVIHLTAVLGGIELWVPADLRVLATGTAVLGGLEFFGRSNGGLVAELRAEQGRREEPGADMKRLRIDGTAVLGGITVRSVQ</sequence>
<evidence type="ECO:0000259" key="3">
    <source>
        <dbReference type="Pfam" id="PF22570"/>
    </source>
</evidence>
<keyword evidence="1" id="KW-0812">Transmembrane</keyword>
<evidence type="ECO:0000313" key="5">
    <source>
        <dbReference type="Proteomes" id="UP000295008"/>
    </source>
</evidence>
<comment type="caution">
    <text evidence="4">The sequence shown here is derived from an EMBL/GenBank/DDBJ whole genome shotgun (WGS) entry which is preliminary data.</text>
</comment>
<dbReference type="AlphaFoldDB" id="A0A4V2QF77"/>
<feature type="domain" description="Cell wall-active antibiotics response LiaF-like C-terminal" evidence="2">
    <location>
        <begin position="131"/>
        <end position="231"/>
    </location>
</feature>
<organism evidence="4 5">
    <name type="scientific">Hydrogenispora ethanolica</name>
    <dbReference type="NCBI Taxonomy" id="1082276"/>
    <lineage>
        <taxon>Bacteria</taxon>
        <taxon>Bacillati</taxon>
        <taxon>Bacillota</taxon>
        <taxon>Hydrogenispora</taxon>
    </lineage>
</organism>
<dbReference type="RefSeq" id="WP_132013852.1">
    <property type="nucleotide sequence ID" value="NZ_SLUN01000008.1"/>
</dbReference>
<feature type="domain" description="LiaF transmembrane" evidence="3">
    <location>
        <begin position="8"/>
        <end position="108"/>
    </location>
</feature>
<dbReference type="InterPro" id="IPR054331">
    <property type="entry name" value="LiaF_TM"/>
</dbReference>
<gene>
    <name evidence="4" type="ORF">EDC14_100822</name>
</gene>
<feature type="transmembrane region" description="Helical" evidence="1">
    <location>
        <begin position="37"/>
        <end position="52"/>
    </location>
</feature>
<evidence type="ECO:0000259" key="2">
    <source>
        <dbReference type="Pfam" id="PF09922"/>
    </source>
</evidence>
<proteinExistence type="predicted"/>
<reference evidence="4 5" key="1">
    <citation type="submission" date="2019-03" db="EMBL/GenBank/DDBJ databases">
        <title>Genomic Encyclopedia of Type Strains, Phase IV (KMG-IV): sequencing the most valuable type-strain genomes for metagenomic binning, comparative biology and taxonomic classification.</title>
        <authorList>
            <person name="Goeker M."/>
        </authorList>
    </citation>
    <scope>NUCLEOTIDE SEQUENCE [LARGE SCALE GENOMIC DNA]</scope>
    <source>
        <strain evidence="4 5">LX-B</strain>
    </source>
</reference>
<feature type="transmembrane region" description="Helical" evidence="1">
    <location>
        <begin position="59"/>
        <end position="78"/>
    </location>
</feature>
<keyword evidence="1" id="KW-0472">Membrane</keyword>
<dbReference type="Pfam" id="PF09922">
    <property type="entry name" value="LiaF-like_C"/>
    <property type="match status" value="1"/>
</dbReference>
<name>A0A4V2QF77_HYDET</name>
<dbReference type="EMBL" id="SLUN01000008">
    <property type="protein sequence ID" value="TCL70877.1"/>
    <property type="molecule type" value="Genomic_DNA"/>
</dbReference>